<feature type="region of interest" description="Disordered" evidence="1">
    <location>
        <begin position="66"/>
        <end position="87"/>
    </location>
</feature>
<protein>
    <submittedName>
        <fullName evidence="2">Uncharacterized protein</fullName>
    </submittedName>
</protein>
<gene>
    <name evidence="2" type="ORF">NMOB1V02_LOCUS4439</name>
</gene>
<evidence type="ECO:0000313" key="2">
    <source>
        <dbReference type="EMBL" id="CAD7276688.1"/>
    </source>
</evidence>
<dbReference type="AlphaFoldDB" id="A0A7R9BJX2"/>
<evidence type="ECO:0000256" key="1">
    <source>
        <dbReference type="SAM" id="MobiDB-lite"/>
    </source>
</evidence>
<proteinExistence type="predicted"/>
<dbReference type="EMBL" id="OA882718">
    <property type="protein sequence ID" value="CAD7276688.1"/>
    <property type="molecule type" value="Genomic_DNA"/>
</dbReference>
<dbReference type="EMBL" id="CAJPEX010000681">
    <property type="protein sequence ID" value="CAG0916840.1"/>
    <property type="molecule type" value="Genomic_DNA"/>
</dbReference>
<keyword evidence="3" id="KW-1185">Reference proteome</keyword>
<reference evidence="2" key="1">
    <citation type="submission" date="2020-11" db="EMBL/GenBank/DDBJ databases">
        <authorList>
            <person name="Tran Van P."/>
        </authorList>
    </citation>
    <scope>NUCLEOTIDE SEQUENCE</scope>
</reference>
<accession>A0A7R9BJX2</accession>
<dbReference type="Proteomes" id="UP000678499">
    <property type="component" value="Unassembled WGS sequence"/>
</dbReference>
<sequence>MAGDSLGLRKKERLGCASAVGCKVVFKVCIGVYFLVKSRRNGVGLNARLMQIEPWKLDTRDVEVLHGPSIPRGERRKRSVTGAETQGANDTATIHLRRLKQEEFCTIARNF</sequence>
<organism evidence="2">
    <name type="scientific">Notodromas monacha</name>
    <dbReference type="NCBI Taxonomy" id="399045"/>
    <lineage>
        <taxon>Eukaryota</taxon>
        <taxon>Metazoa</taxon>
        <taxon>Ecdysozoa</taxon>
        <taxon>Arthropoda</taxon>
        <taxon>Crustacea</taxon>
        <taxon>Oligostraca</taxon>
        <taxon>Ostracoda</taxon>
        <taxon>Podocopa</taxon>
        <taxon>Podocopida</taxon>
        <taxon>Cypridocopina</taxon>
        <taxon>Cypridoidea</taxon>
        <taxon>Cyprididae</taxon>
        <taxon>Notodromas</taxon>
    </lineage>
</organism>
<evidence type="ECO:0000313" key="3">
    <source>
        <dbReference type="Proteomes" id="UP000678499"/>
    </source>
</evidence>
<name>A0A7R9BJX2_9CRUS</name>